<keyword evidence="4" id="KW-1185">Reference proteome</keyword>
<reference evidence="3 4" key="1">
    <citation type="submission" date="2020-12" db="EMBL/GenBank/DDBJ databases">
        <title>Halosimplex halophilum sp. nov. and Halosimplex salinum sp. nov., two new members of the genus Halosimplex.</title>
        <authorList>
            <person name="Cui H.L."/>
        </authorList>
    </citation>
    <scope>NUCLEOTIDE SEQUENCE [LARGE SCALE GENOMIC DNA]</scope>
    <source>
        <strain evidence="3 4">YGH94</strain>
    </source>
</reference>
<dbReference type="InterPro" id="IPR036116">
    <property type="entry name" value="FN3_sf"/>
</dbReference>
<feature type="compositionally biased region" description="Basic and acidic residues" evidence="1">
    <location>
        <begin position="1"/>
        <end position="18"/>
    </location>
</feature>
<dbReference type="EMBL" id="CP065856">
    <property type="protein sequence ID" value="QPV64256.1"/>
    <property type="molecule type" value="Genomic_DNA"/>
</dbReference>
<feature type="region of interest" description="Disordered" evidence="1">
    <location>
        <begin position="1"/>
        <end position="37"/>
    </location>
</feature>
<dbReference type="InterPro" id="IPR003961">
    <property type="entry name" value="FN3_dom"/>
</dbReference>
<dbReference type="Pfam" id="PF00041">
    <property type="entry name" value="fn3"/>
    <property type="match status" value="1"/>
</dbReference>
<organism evidence="3 4">
    <name type="scientific">Halosimplex litoreum</name>
    <dbReference type="NCBI Taxonomy" id="1198301"/>
    <lineage>
        <taxon>Archaea</taxon>
        <taxon>Methanobacteriati</taxon>
        <taxon>Methanobacteriota</taxon>
        <taxon>Stenosarchaea group</taxon>
        <taxon>Halobacteria</taxon>
        <taxon>Halobacteriales</taxon>
        <taxon>Haloarculaceae</taxon>
        <taxon>Halosimplex</taxon>
    </lineage>
</organism>
<name>A0A7T3G0X6_9EURY</name>
<dbReference type="Proteomes" id="UP000595001">
    <property type="component" value="Chromosome"/>
</dbReference>
<accession>A0A7T3G0X6</accession>
<protein>
    <submittedName>
        <fullName evidence="3">Fibronectin type III domain-containing protein</fullName>
    </submittedName>
</protein>
<evidence type="ECO:0000256" key="1">
    <source>
        <dbReference type="SAM" id="MobiDB-lite"/>
    </source>
</evidence>
<sequence>MHRTDHADGGDGGARDRGTGGTAPVARAAPTGLSVDGTTAVTATLSWPTAAPARIDHYDVYADGNERAEAEPARTRVTLVDLAPATTHSVDAVEQHD</sequence>
<dbReference type="KEGG" id="hlt:I7X12_06460"/>
<dbReference type="InterPro" id="IPR013783">
    <property type="entry name" value="Ig-like_fold"/>
</dbReference>
<evidence type="ECO:0000259" key="2">
    <source>
        <dbReference type="Pfam" id="PF00041"/>
    </source>
</evidence>
<dbReference type="AlphaFoldDB" id="A0A7T3G0X6"/>
<evidence type="ECO:0000313" key="4">
    <source>
        <dbReference type="Proteomes" id="UP000595001"/>
    </source>
</evidence>
<dbReference type="RefSeq" id="WP_198063029.1">
    <property type="nucleotide sequence ID" value="NZ_CP065856.1"/>
</dbReference>
<dbReference type="SUPFAM" id="SSF49265">
    <property type="entry name" value="Fibronectin type III"/>
    <property type="match status" value="1"/>
</dbReference>
<dbReference type="OrthoDB" id="241457at2157"/>
<feature type="domain" description="Fibronectin type-III" evidence="2">
    <location>
        <begin position="29"/>
        <end position="90"/>
    </location>
</feature>
<proteinExistence type="predicted"/>
<gene>
    <name evidence="3" type="ORF">I7X12_06460</name>
</gene>
<dbReference type="CDD" id="cd00063">
    <property type="entry name" value="FN3"/>
    <property type="match status" value="1"/>
</dbReference>
<dbReference type="Gene3D" id="2.60.40.10">
    <property type="entry name" value="Immunoglobulins"/>
    <property type="match status" value="1"/>
</dbReference>
<evidence type="ECO:0000313" key="3">
    <source>
        <dbReference type="EMBL" id="QPV64256.1"/>
    </source>
</evidence>
<dbReference type="GeneID" id="60588119"/>